<evidence type="ECO:0000256" key="1">
    <source>
        <dbReference type="SAM" id="MobiDB-lite"/>
    </source>
</evidence>
<keyword evidence="4" id="KW-1185">Reference proteome</keyword>
<name>A0ABR6RL16_9BURK</name>
<feature type="transmembrane region" description="Helical" evidence="2">
    <location>
        <begin position="210"/>
        <end position="232"/>
    </location>
</feature>
<protein>
    <submittedName>
        <fullName evidence="3">Membrane-anchored protein</fullName>
    </submittedName>
</protein>
<comment type="caution">
    <text evidence="3">The sequence shown here is derived from an EMBL/GenBank/DDBJ whole genome shotgun (WGS) entry which is preliminary data.</text>
</comment>
<gene>
    <name evidence="3" type="ORF">HNP33_003830</name>
</gene>
<dbReference type="Pfam" id="PF14345">
    <property type="entry name" value="GDYXXLXY"/>
    <property type="match status" value="1"/>
</dbReference>
<feature type="transmembrane region" description="Helical" evidence="2">
    <location>
        <begin position="302"/>
        <end position="332"/>
    </location>
</feature>
<accession>A0ABR6RL16</accession>
<reference evidence="3 4" key="1">
    <citation type="submission" date="2020-08" db="EMBL/GenBank/DDBJ databases">
        <title>Functional genomics of gut bacteria from endangered species of beetles.</title>
        <authorList>
            <person name="Carlos-Shanley C."/>
        </authorList>
    </citation>
    <scope>NUCLEOTIDE SEQUENCE [LARGE SCALE GENOMIC DNA]</scope>
    <source>
        <strain evidence="3 4">S00124</strain>
    </source>
</reference>
<evidence type="ECO:0000313" key="4">
    <source>
        <dbReference type="Proteomes" id="UP000562492"/>
    </source>
</evidence>
<feature type="region of interest" description="Disordered" evidence="1">
    <location>
        <begin position="581"/>
        <end position="606"/>
    </location>
</feature>
<dbReference type="InterPro" id="IPR025833">
    <property type="entry name" value="GDYXXLXY"/>
</dbReference>
<dbReference type="Proteomes" id="UP000562492">
    <property type="component" value="Unassembled WGS sequence"/>
</dbReference>
<keyword evidence="2" id="KW-1133">Transmembrane helix</keyword>
<feature type="transmembrane region" description="Helical" evidence="2">
    <location>
        <begin position="147"/>
        <end position="164"/>
    </location>
</feature>
<feature type="transmembrane region" description="Helical" evidence="2">
    <location>
        <begin position="121"/>
        <end position="140"/>
    </location>
</feature>
<feature type="transmembrane region" description="Helical" evidence="2">
    <location>
        <begin position="91"/>
        <end position="109"/>
    </location>
</feature>
<dbReference type="EMBL" id="JACHKZ010000036">
    <property type="protein sequence ID" value="MBB6579714.1"/>
    <property type="molecule type" value="Genomic_DNA"/>
</dbReference>
<feature type="transmembrane region" description="Helical" evidence="2">
    <location>
        <begin position="35"/>
        <end position="57"/>
    </location>
</feature>
<feature type="transmembrane region" description="Helical" evidence="2">
    <location>
        <begin position="402"/>
        <end position="422"/>
    </location>
</feature>
<keyword evidence="2" id="KW-0812">Transmembrane</keyword>
<feature type="transmembrane region" description="Helical" evidence="2">
    <location>
        <begin position="365"/>
        <end position="382"/>
    </location>
</feature>
<feature type="transmembrane region" description="Helical" evidence="2">
    <location>
        <begin position="252"/>
        <end position="274"/>
    </location>
</feature>
<feature type="transmembrane region" description="Helical" evidence="2">
    <location>
        <begin position="63"/>
        <end position="84"/>
    </location>
</feature>
<sequence>MAGLRSSSAWWAAARQQGLVHSDAPIDDTHEPGPLLIGLAMLGALVCLLPLGIFFALGLGERFLLGPGGLVTGTLALAVGGWLLRGYTQAFVNCVALVLWALGGGLLVFNLGDSLFDSRSGALLLCALAAGWAIGGAWLAQARWIQSVMGVCWAVAAYAFLSILESFVPVLWSLQAGSLLLAALWWWWLRAEPTRLAQPHQWWSHPRWAAFADAAVVGVLGSALWGFGRWWWLTSWAGVSDADAPGWGDVVTSAWILGRGIAVAATLLATVLLVQTWKSRGVAEAPNRAEGADASGGRLQALLYLAGALLAAAAWFSTSLAVVALVAAGALLGARWRIAVLCAVIALFLLGQFYYYLGWPLAVKGLGLAVLGAALLLGLWLLRRATVTVQANQGAVGGEPSARGQLAWLLVGAVLVFGLVNWDVRGKEQVIAHGQRILVPLVPVDPRSLMQGDYMALNFSLPQEVSEGLENVLAPVQRVRASVDAQGVATVLALAGDGAQPGPGEVILPLKQLKGRWGLVTDAYFFPEGQGAHFAPAKFGDFRVLPDGRALLVGLADSEGRVMEPLPVRSIWELAPASNRTESTEAELVEAPVTTDAEPAAVPEVK</sequence>
<proteinExistence type="predicted"/>
<feature type="transmembrane region" description="Helical" evidence="2">
    <location>
        <begin position="338"/>
        <end position="358"/>
    </location>
</feature>
<feature type="transmembrane region" description="Helical" evidence="2">
    <location>
        <begin position="170"/>
        <end position="189"/>
    </location>
</feature>
<organism evidence="3 4">
    <name type="scientific">Comamonas odontotermitis</name>
    <dbReference type="NCBI Taxonomy" id="379895"/>
    <lineage>
        <taxon>Bacteria</taxon>
        <taxon>Pseudomonadati</taxon>
        <taxon>Pseudomonadota</taxon>
        <taxon>Betaproteobacteria</taxon>
        <taxon>Burkholderiales</taxon>
        <taxon>Comamonadaceae</taxon>
        <taxon>Comamonas</taxon>
    </lineage>
</organism>
<evidence type="ECO:0000256" key="2">
    <source>
        <dbReference type="SAM" id="Phobius"/>
    </source>
</evidence>
<evidence type="ECO:0000313" key="3">
    <source>
        <dbReference type="EMBL" id="MBB6579714.1"/>
    </source>
</evidence>
<dbReference type="RefSeq" id="WP_184711308.1">
    <property type="nucleotide sequence ID" value="NZ_JACHKZ010000036.1"/>
</dbReference>
<keyword evidence="2" id="KW-0472">Membrane</keyword>